<evidence type="ECO:0000256" key="5">
    <source>
        <dbReference type="ARBA" id="ARBA00036820"/>
    </source>
</evidence>
<evidence type="ECO:0000256" key="3">
    <source>
        <dbReference type="ARBA" id="ARBA00022679"/>
    </source>
</evidence>
<reference evidence="11" key="2">
    <citation type="submission" date="2023-07" db="EMBL/GenBank/DDBJ databases">
        <title>Genome mining of underrepresented organisms for secondary metabolites.</title>
        <authorList>
            <person name="D'Agostino P.M."/>
        </authorList>
    </citation>
    <scope>NUCLEOTIDE SEQUENCE [LARGE SCALE GENOMIC DNA]</scope>
    <source>
        <strain evidence="11">WS4403</strain>
    </source>
</reference>
<dbReference type="RefSeq" id="WP_017802354.1">
    <property type="nucleotide sequence ID" value="NZ_JAGGMQ010000001.1"/>
</dbReference>
<keyword evidence="2" id="KW-0963">Cytoplasm</keyword>
<organism evidence="10 11">
    <name type="scientific">Winslowiella toletana</name>
    <dbReference type="NCBI Taxonomy" id="92490"/>
    <lineage>
        <taxon>Bacteria</taxon>
        <taxon>Pseudomonadati</taxon>
        <taxon>Pseudomonadota</taxon>
        <taxon>Gammaproteobacteria</taxon>
        <taxon>Enterobacterales</taxon>
        <taxon>Erwiniaceae</taxon>
        <taxon>Winslowiella</taxon>
    </lineage>
</organism>
<sequence length="355" mass="39868">MNFQQHQMDTFLISGMLTSPPPQISGATAERIAHQHYGLAGEITLLSGERDKNFRLQCSSGEAWVMKFYNRCDDAITRDFQEQVLLHIAQRAPLLPVPRLIHTQSGQREFVCHDESGNPVYGVVITLLPGRTPALADNSPALLDSLGNIMAQLNLAIGDFSHPAQQRTILWDLMHSGKLHTATGYLPAGARRDWIIQFLSHFTSQLLPQLNSLRRQVIHNDLSGSNILIDRQHPATVSGILDFGDMVCAPLINEIATAASYYMQPGISDPLMAVAQIVHGYQRLMPLQQQELMLLYELILARLTIRVLITEWRSALFPENRDYILRHNPHAWALLDHFRAQSLTAGRDQLMALCC</sequence>
<comment type="function">
    <text evidence="6">Catalyzes the GTP-dependent phosphorylation of 5-hydroxy-L-lysine.</text>
</comment>
<dbReference type="Pfam" id="PF01636">
    <property type="entry name" value="APH"/>
    <property type="match status" value="1"/>
</dbReference>
<keyword evidence="4 10" id="KW-0418">Kinase</keyword>
<keyword evidence="11" id="KW-1185">Reference proteome</keyword>
<evidence type="ECO:0000256" key="6">
    <source>
        <dbReference type="ARBA" id="ARBA00037368"/>
    </source>
</evidence>
<dbReference type="GO" id="GO:0016301">
    <property type="term" value="F:kinase activity"/>
    <property type="evidence" value="ECO:0007669"/>
    <property type="project" value="UniProtKB-KW"/>
</dbReference>
<dbReference type="EMBL" id="JAGGMQ010000001">
    <property type="protein sequence ID" value="MBP2171411.1"/>
    <property type="molecule type" value="Genomic_DNA"/>
</dbReference>
<protein>
    <recommendedName>
        <fullName evidence="8">Hydroxylysine kinase</fullName>
        <ecNumber evidence="7">2.7.1.81</ecNumber>
    </recommendedName>
</protein>
<dbReference type="InterPro" id="IPR050249">
    <property type="entry name" value="Pseudomonas-type_ThrB"/>
</dbReference>
<dbReference type="PROSITE" id="PS00109">
    <property type="entry name" value="PROTEIN_KINASE_TYR"/>
    <property type="match status" value="1"/>
</dbReference>
<evidence type="ECO:0000259" key="9">
    <source>
        <dbReference type="Pfam" id="PF01636"/>
    </source>
</evidence>
<dbReference type="Gene3D" id="3.90.1200.10">
    <property type="match status" value="1"/>
</dbReference>
<dbReference type="PANTHER" id="PTHR21064">
    <property type="entry name" value="AMINOGLYCOSIDE PHOSPHOTRANSFERASE DOMAIN-CONTAINING PROTEIN-RELATED"/>
    <property type="match status" value="1"/>
</dbReference>
<accession>A0ABS4PFJ6</accession>
<dbReference type="InterPro" id="IPR011009">
    <property type="entry name" value="Kinase-like_dom_sf"/>
</dbReference>
<keyword evidence="3" id="KW-0808">Transferase</keyword>
<reference evidence="10 11" key="1">
    <citation type="submission" date="2021-03" db="EMBL/GenBank/DDBJ databases">
        <authorList>
            <person name="D'Agostino P."/>
            <person name="Huntemann M."/>
            <person name="Clum A."/>
            <person name="Spunde A."/>
            <person name="Palaniappan K."/>
            <person name="Ritter S."/>
            <person name="Mikhailova N."/>
            <person name="Chen I.-M."/>
            <person name="Stamatis D."/>
            <person name="Reddy T."/>
            <person name="O'Malley R."/>
            <person name="Daum C."/>
            <person name="Shapiro N."/>
            <person name="Ivanova N."/>
            <person name="Kyrpides N."/>
            <person name="Woyke T."/>
        </authorList>
    </citation>
    <scope>NUCLEOTIDE SEQUENCE [LARGE SCALE GENOMIC DNA]</scope>
    <source>
        <strain evidence="10 11">WS4403</strain>
    </source>
</reference>
<comment type="catalytic activity">
    <reaction evidence="5">
        <text>(5R)-5-hydroxy-L-lysine + GTP = (5R)-5-phosphooxy-L-lysine + GDP + H(+)</text>
        <dbReference type="Rhea" id="RHEA:19049"/>
        <dbReference type="ChEBI" id="CHEBI:15378"/>
        <dbReference type="ChEBI" id="CHEBI:37565"/>
        <dbReference type="ChEBI" id="CHEBI:57882"/>
        <dbReference type="ChEBI" id="CHEBI:58189"/>
        <dbReference type="ChEBI" id="CHEBI:58357"/>
        <dbReference type="EC" id="2.7.1.81"/>
    </reaction>
</comment>
<dbReference type="InterPro" id="IPR002575">
    <property type="entry name" value="Aminoglycoside_PTrfase"/>
</dbReference>
<evidence type="ECO:0000256" key="4">
    <source>
        <dbReference type="ARBA" id="ARBA00022777"/>
    </source>
</evidence>
<comment type="subcellular location">
    <subcellularLocation>
        <location evidence="1">Cytoplasm</location>
    </subcellularLocation>
</comment>
<dbReference type="EC" id="2.7.1.81" evidence="7"/>
<dbReference type="Proteomes" id="UP001195624">
    <property type="component" value="Unassembled WGS sequence"/>
</dbReference>
<evidence type="ECO:0000256" key="2">
    <source>
        <dbReference type="ARBA" id="ARBA00022490"/>
    </source>
</evidence>
<evidence type="ECO:0000256" key="7">
    <source>
        <dbReference type="ARBA" id="ARBA00038873"/>
    </source>
</evidence>
<dbReference type="SUPFAM" id="SSF56112">
    <property type="entry name" value="Protein kinase-like (PK-like)"/>
    <property type="match status" value="1"/>
</dbReference>
<dbReference type="PANTHER" id="PTHR21064:SF1">
    <property type="entry name" value="HYDROXYLYSINE KINASE"/>
    <property type="match status" value="1"/>
</dbReference>
<evidence type="ECO:0000313" key="10">
    <source>
        <dbReference type="EMBL" id="MBP2171411.1"/>
    </source>
</evidence>
<proteinExistence type="predicted"/>
<comment type="caution">
    <text evidence="10">The sequence shown here is derived from an EMBL/GenBank/DDBJ whole genome shotgun (WGS) entry which is preliminary data.</text>
</comment>
<feature type="domain" description="Aminoglycoside phosphotransferase" evidence="9">
    <location>
        <begin position="45"/>
        <end position="276"/>
    </location>
</feature>
<evidence type="ECO:0000256" key="8">
    <source>
        <dbReference type="ARBA" id="ARBA00040505"/>
    </source>
</evidence>
<dbReference type="InterPro" id="IPR008266">
    <property type="entry name" value="Tyr_kinase_AS"/>
</dbReference>
<gene>
    <name evidence="10" type="ORF">J2125_004603</name>
</gene>
<evidence type="ECO:0000256" key="1">
    <source>
        <dbReference type="ARBA" id="ARBA00004496"/>
    </source>
</evidence>
<name>A0ABS4PFJ6_9GAMM</name>
<evidence type="ECO:0000313" key="11">
    <source>
        <dbReference type="Proteomes" id="UP001195624"/>
    </source>
</evidence>